<protein>
    <submittedName>
        <fullName evidence="3">UBP13 hydrolase</fullName>
    </submittedName>
</protein>
<feature type="compositionally biased region" description="Basic and acidic residues" evidence="1">
    <location>
        <begin position="597"/>
        <end position="608"/>
    </location>
</feature>
<dbReference type="GO" id="GO:0005829">
    <property type="term" value="C:cytosol"/>
    <property type="evidence" value="ECO:0007669"/>
    <property type="project" value="TreeGrafter"/>
</dbReference>
<keyword evidence="3" id="KW-0378">Hydrolase</keyword>
<dbReference type="Pfam" id="PF00443">
    <property type="entry name" value="UCH"/>
    <property type="match status" value="1"/>
</dbReference>
<dbReference type="InterPro" id="IPR028889">
    <property type="entry name" value="USP"/>
</dbReference>
<dbReference type="EMBL" id="JAATIS010009265">
    <property type="protein sequence ID" value="KAG2456099.1"/>
    <property type="molecule type" value="Genomic_DNA"/>
</dbReference>
<evidence type="ECO:0000256" key="1">
    <source>
        <dbReference type="SAM" id="MobiDB-lite"/>
    </source>
</evidence>
<proteinExistence type="predicted"/>
<dbReference type="Gene3D" id="3.90.70.10">
    <property type="entry name" value="Cysteine proteinases"/>
    <property type="match status" value="1"/>
</dbReference>
<dbReference type="PANTHER" id="PTHR24006">
    <property type="entry name" value="UBIQUITIN CARBOXYL-TERMINAL HYDROLASE"/>
    <property type="match status" value="1"/>
</dbReference>
<dbReference type="InterPro" id="IPR018200">
    <property type="entry name" value="USP_CS"/>
</dbReference>
<keyword evidence="4" id="KW-1185">Reference proteome</keyword>
<dbReference type="PANTHER" id="PTHR24006:SF899">
    <property type="entry name" value="UBIQUITIN CARBOXYL-TERMINAL HYDROLASE"/>
    <property type="match status" value="1"/>
</dbReference>
<gene>
    <name evidence="3" type="primary">Ubp13_1</name>
    <name evidence="3" type="ORF">GTO96_0006883</name>
</gene>
<comment type="caution">
    <text evidence="3">The sequence shown here is derived from an EMBL/GenBank/DDBJ whole genome shotgun (WGS) entry which is preliminary data.</text>
</comment>
<feature type="compositionally biased region" description="Basic and acidic residues" evidence="1">
    <location>
        <begin position="689"/>
        <end position="704"/>
    </location>
</feature>
<feature type="region of interest" description="Disordered" evidence="1">
    <location>
        <begin position="682"/>
        <end position="716"/>
    </location>
</feature>
<feature type="domain" description="USP" evidence="2">
    <location>
        <begin position="63"/>
        <end position="375"/>
    </location>
</feature>
<feature type="non-terminal residue" evidence="3">
    <location>
        <position position="716"/>
    </location>
</feature>
<dbReference type="Proteomes" id="UP000886611">
    <property type="component" value="Unassembled WGS sequence"/>
</dbReference>
<dbReference type="InterPro" id="IPR050164">
    <property type="entry name" value="Peptidase_C19"/>
</dbReference>
<evidence type="ECO:0000313" key="4">
    <source>
        <dbReference type="Proteomes" id="UP000886611"/>
    </source>
</evidence>
<reference evidence="3 4" key="1">
    <citation type="journal article" date="2021" name="Cell">
        <title>Tracing the genetic footprints of vertebrate landing in non-teleost ray-finned fishes.</title>
        <authorList>
            <person name="Bi X."/>
            <person name="Wang K."/>
            <person name="Yang L."/>
            <person name="Pan H."/>
            <person name="Jiang H."/>
            <person name="Wei Q."/>
            <person name="Fang M."/>
            <person name="Yu H."/>
            <person name="Zhu C."/>
            <person name="Cai Y."/>
            <person name="He Y."/>
            <person name="Gan X."/>
            <person name="Zeng H."/>
            <person name="Yu D."/>
            <person name="Zhu Y."/>
            <person name="Jiang H."/>
            <person name="Qiu Q."/>
            <person name="Yang H."/>
            <person name="Zhang Y.E."/>
            <person name="Wang W."/>
            <person name="Zhu M."/>
            <person name="He S."/>
            <person name="Zhang G."/>
        </authorList>
    </citation>
    <scope>NUCLEOTIDE SEQUENCE [LARGE SCALE GENOMIC DNA]</scope>
    <source>
        <strain evidence="3">Bchr_013</strain>
    </source>
</reference>
<dbReference type="SUPFAM" id="SSF54001">
    <property type="entry name" value="Cysteine proteinases"/>
    <property type="match status" value="1"/>
</dbReference>
<evidence type="ECO:0000313" key="3">
    <source>
        <dbReference type="EMBL" id="KAG2456099.1"/>
    </source>
</evidence>
<dbReference type="InterPro" id="IPR038765">
    <property type="entry name" value="Papain-like_cys_pep_sf"/>
</dbReference>
<dbReference type="AlphaFoldDB" id="A0A8X7WUZ1"/>
<dbReference type="GO" id="GO:0005634">
    <property type="term" value="C:nucleus"/>
    <property type="evidence" value="ECO:0007669"/>
    <property type="project" value="TreeGrafter"/>
</dbReference>
<dbReference type="PROSITE" id="PS00973">
    <property type="entry name" value="USP_2"/>
    <property type="match status" value="1"/>
</dbReference>
<feature type="compositionally biased region" description="Basic residues" evidence="1">
    <location>
        <begin position="582"/>
        <end position="596"/>
    </location>
</feature>
<name>A0A8X7WUZ1_POLSE</name>
<evidence type="ECO:0000259" key="2">
    <source>
        <dbReference type="PROSITE" id="PS50235"/>
    </source>
</evidence>
<sequence length="716" mass="81307">MRATIKKDIREAKRQLERNIADKAKEDPKRFFQYFSSKRTVKEEVKFIRNSKGELKDTDSEIADALNLHFSEVFTSEQVDNLPEVNTTTKEVLRDLEIVEGEELLRLNKMKSNKSPGPDHIYPRVFKEASANCSDTKPIILELKKLFEELQFGKQSVSTRGITKSLGITDVWVQRDAEEYFQKILTQVGGEILEIYQSCVLSITTCGRCQTSQQESNTYLSIPLALNPGIAGCYSVENGLEQFLITEHLRGENQIYCDNCEVKTDAEIKLCFQCMPKILTLQLKRFEFDWIQMCHVKNQRAVEIPEILKFTQNSVVYELFAIFHHSGGYRGGHYTADVRLHETEDWYSFDDSCVLPPFDPWLCPDSPPLLDLQHHPTDYHHPMLPKANVKVAGFQEGMRSQQSPETEDFSSSPSTSSYSLKSINHDIHEVHQDTALRNVGTDRKEQEQGLDFHACYTPSYDKKNKPSNPKSNTKTKCNLIENSGLKKKIPDINGDCGDMCKITFPYFPKKRQARGCPMPQPVNKVRSISECSRVLKGRDSTKFLRNQRKLKRTAKYRQQLSRNPICFQKGQSKESRSSAIKTNKRGKKSKSLHSRSGHVENCESELNRNDTEDCAALKKHQELSSSSVASQLLNRTEDGDFSKSNSAGFVKDMENLNLEQSSSGMSETRTPPRVDLVDPLAETMGNKEAAQRSEEASDGHHDNASIENTDIGKCAL</sequence>
<dbReference type="GO" id="GO:0016579">
    <property type="term" value="P:protein deubiquitination"/>
    <property type="evidence" value="ECO:0007669"/>
    <property type="project" value="InterPro"/>
</dbReference>
<feature type="region of interest" description="Disordered" evidence="1">
    <location>
        <begin position="396"/>
        <end position="416"/>
    </location>
</feature>
<accession>A0A8X7WUZ1</accession>
<feature type="region of interest" description="Disordered" evidence="1">
    <location>
        <begin position="561"/>
        <end position="608"/>
    </location>
</feature>
<organism evidence="3 4">
    <name type="scientific">Polypterus senegalus</name>
    <name type="common">Senegal bichir</name>
    <dbReference type="NCBI Taxonomy" id="55291"/>
    <lineage>
        <taxon>Eukaryota</taxon>
        <taxon>Metazoa</taxon>
        <taxon>Chordata</taxon>
        <taxon>Craniata</taxon>
        <taxon>Vertebrata</taxon>
        <taxon>Euteleostomi</taxon>
        <taxon>Actinopterygii</taxon>
        <taxon>Polypteriformes</taxon>
        <taxon>Polypteridae</taxon>
        <taxon>Polypterus</taxon>
    </lineage>
</organism>
<dbReference type="PROSITE" id="PS50235">
    <property type="entry name" value="USP_3"/>
    <property type="match status" value="1"/>
</dbReference>
<dbReference type="InterPro" id="IPR001394">
    <property type="entry name" value="Peptidase_C19_UCH"/>
</dbReference>
<dbReference type="GO" id="GO:0004843">
    <property type="term" value="F:cysteine-type deubiquitinase activity"/>
    <property type="evidence" value="ECO:0007669"/>
    <property type="project" value="InterPro"/>
</dbReference>
<feature type="non-terminal residue" evidence="3">
    <location>
        <position position="1"/>
    </location>
</feature>